<proteinExistence type="predicted"/>
<feature type="compositionally biased region" description="Polar residues" evidence="1">
    <location>
        <begin position="272"/>
        <end position="281"/>
    </location>
</feature>
<evidence type="ECO:0000256" key="1">
    <source>
        <dbReference type="SAM" id="MobiDB-lite"/>
    </source>
</evidence>
<name>A0A3E2HKS7_SCYLI</name>
<feature type="non-terminal residue" evidence="2">
    <location>
        <position position="1"/>
    </location>
</feature>
<evidence type="ECO:0000313" key="3">
    <source>
        <dbReference type="Proteomes" id="UP000258309"/>
    </source>
</evidence>
<dbReference type="STRING" id="5539.A0A3E2HKS7"/>
<feature type="compositionally biased region" description="Basic and acidic residues" evidence="1">
    <location>
        <begin position="282"/>
        <end position="292"/>
    </location>
</feature>
<dbReference type="PANTHER" id="PTHR38703:SF1">
    <property type="entry name" value="ALLERGEN"/>
    <property type="match status" value="1"/>
</dbReference>
<organism evidence="2 3">
    <name type="scientific">Scytalidium lignicola</name>
    <name type="common">Hyphomycete</name>
    <dbReference type="NCBI Taxonomy" id="5539"/>
    <lineage>
        <taxon>Eukaryota</taxon>
        <taxon>Fungi</taxon>
        <taxon>Dikarya</taxon>
        <taxon>Ascomycota</taxon>
        <taxon>Pezizomycotina</taxon>
        <taxon>Leotiomycetes</taxon>
        <taxon>Leotiomycetes incertae sedis</taxon>
        <taxon>Scytalidium</taxon>
    </lineage>
</organism>
<feature type="compositionally biased region" description="Low complexity" evidence="1">
    <location>
        <begin position="344"/>
        <end position="358"/>
    </location>
</feature>
<dbReference type="PANTHER" id="PTHR38703">
    <property type="entry name" value="CHROMOSOME 8, WHOLE GENOME SHOTGUN SEQUENCE"/>
    <property type="match status" value="1"/>
</dbReference>
<dbReference type="EMBL" id="NCSJ02000027">
    <property type="protein sequence ID" value="RFU33994.1"/>
    <property type="molecule type" value="Genomic_DNA"/>
</dbReference>
<reference evidence="2 3" key="1">
    <citation type="submission" date="2018-05" db="EMBL/GenBank/DDBJ databases">
        <title>Draft genome sequence of Scytalidium lignicola DSM 105466, a ubiquitous saprotrophic fungus.</title>
        <authorList>
            <person name="Buettner E."/>
            <person name="Gebauer A.M."/>
            <person name="Hofrichter M."/>
            <person name="Liers C."/>
            <person name="Kellner H."/>
        </authorList>
    </citation>
    <scope>NUCLEOTIDE SEQUENCE [LARGE SCALE GENOMIC DNA]</scope>
    <source>
        <strain evidence="2 3">DSM 105466</strain>
    </source>
</reference>
<dbReference type="OrthoDB" id="2118965at2759"/>
<feature type="region of interest" description="Disordered" evidence="1">
    <location>
        <begin position="186"/>
        <end position="250"/>
    </location>
</feature>
<feature type="compositionally biased region" description="Basic and acidic residues" evidence="1">
    <location>
        <begin position="372"/>
        <end position="391"/>
    </location>
</feature>
<feature type="compositionally biased region" description="Low complexity" evidence="1">
    <location>
        <begin position="212"/>
        <end position="231"/>
    </location>
</feature>
<protein>
    <submittedName>
        <fullName evidence="2">Uncharacterized protein</fullName>
    </submittedName>
</protein>
<accession>A0A3E2HKS7</accession>
<feature type="region of interest" description="Disordered" evidence="1">
    <location>
        <begin position="272"/>
        <end position="399"/>
    </location>
</feature>
<keyword evidence="3" id="KW-1185">Reference proteome</keyword>
<dbReference type="AlphaFoldDB" id="A0A3E2HKS7"/>
<dbReference type="Proteomes" id="UP000258309">
    <property type="component" value="Unassembled WGS sequence"/>
</dbReference>
<comment type="caution">
    <text evidence="2">The sequence shown here is derived from an EMBL/GenBank/DDBJ whole genome shotgun (WGS) entry which is preliminary data.</text>
</comment>
<sequence>MAAVATERTTRVVSNFLNKDGRHDTTVFEVINPAARRESITRKEMEETQTIVDREFHQDHYHISVQPITDIEVLPEEHVDRLTEVEHRHFGHANTDAVRKRLEADRSQFRDIRTTGETTHTTTTLPMITGEHVHHHIHEVIQPILQKEIIQPTIIHTMVPIHELHEEESKYHGITTLPARSVEEYRHQGGTLSGREERVDSFSGEPKTVLDGSLPAPSGSLLKSSSAGTSSRNATTGMEMRKAPASATPMATVETNGLSKTYATRHQGLASSANMAPTGTKQKVEHREDVAPRESGGMLNGDAKPSTHKPVGPAQMAANRASNAARNDERQAENVPGSWPASQNARNTTNTTGNAHRGYNGMERNNANVAQDLDRTDEATRFQSERQERVSRSSSGRGRRLSLSVFDRLKSRVNAVGA</sequence>
<feature type="non-terminal residue" evidence="2">
    <location>
        <position position="418"/>
    </location>
</feature>
<gene>
    <name evidence="2" type="ORF">B7463_g2391</name>
</gene>
<evidence type="ECO:0000313" key="2">
    <source>
        <dbReference type="EMBL" id="RFU33994.1"/>
    </source>
</evidence>